<comment type="similarity">
    <text evidence="1">Belongs to the carbon-nitrogen hydrolase superfamily. NIT1/NIT2 family.</text>
</comment>
<evidence type="ECO:0000313" key="5">
    <source>
        <dbReference type="Proteomes" id="UP001298424"/>
    </source>
</evidence>
<dbReference type="GO" id="GO:0016787">
    <property type="term" value="F:hydrolase activity"/>
    <property type="evidence" value="ECO:0007669"/>
    <property type="project" value="UniProtKB-KW"/>
</dbReference>
<protein>
    <submittedName>
        <fullName evidence="4">Carbon-nitrogen hydrolase family protein</fullName>
    </submittedName>
</protein>
<evidence type="ECO:0000256" key="2">
    <source>
        <dbReference type="ARBA" id="ARBA00022801"/>
    </source>
</evidence>
<dbReference type="PANTHER" id="PTHR23088">
    <property type="entry name" value="NITRILASE-RELATED"/>
    <property type="match status" value="1"/>
</dbReference>
<dbReference type="SUPFAM" id="SSF56317">
    <property type="entry name" value="Carbon-nitrogen hydrolase"/>
    <property type="match status" value="1"/>
</dbReference>
<dbReference type="CDD" id="cd07572">
    <property type="entry name" value="nit"/>
    <property type="match status" value="1"/>
</dbReference>
<sequence>MNTGSLKAAVVQMVSGSDPAANIQTMRRLVRQAADQGAQWVLLPEYWPQMGQERDKLALAEPFGSGRFQAALGETAAECGVVLFGGSIPLASGQPEKVFNSLLVYDENGRCLSRYDKAHLFGFDNGREHYAEADTISAGSGVPRLEIGGHGIGQGICYDLRFPELFRAQAPFDVLMLPAAFTYTTGSAHWQLLLRARAVENQCYLLAAAQGGRHDNGRRTYGHSMIIDPWGDIIACLPEGEGVLCADLDFEKLQSVRRRLPALAHRRF</sequence>
<keyword evidence="2 4" id="KW-0378">Hydrolase</keyword>
<dbReference type="PANTHER" id="PTHR23088:SF27">
    <property type="entry name" value="DEAMINATED GLUTATHIONE AMIDASE"/>
    <property type="match status" value="1"/>
</dbReference>
<dbReference type="Pfam" id="PF00795">
    <property type="entry name" value="CN_hydrolase"/>
    <property type="match status" value="1"/>
</dbReference>
<comment type="caution">
    <text evidence="4">The sequence shown here is derived from an EMBL/GenBank/DDBJ whole genome shotgun (WGS) entry which is preliminary data.</text>
</comment>
<proteinExistence type="inferred from homology"/>
<dbReference type="EMBL" id="JAKOOW010000002">
    <property type="protein sequence ID" value="MCG6503079.1"/>
    <property type="molecule type" value="Genomic_DNA"/>
</dbReference>
<dbReference type="PROSITE" id="PS50263">
    <property type="entry name" value="CN_HYDROLASE"/>
    <property type="match status" value="1"/>
</dbReference>
<feature type="domain" description="CN hydrolase" evidence="3">
    <location>
        <begin position="6"/>
        <end position="250"/>
    </location>
</feature>
<dbReference type="PROSITE" id="PS01227">
    <property type="entry name" value="UPF0012"/>
    <property type="match status" value="1"/>
</dbReference>
<accession>A0ABS9NJX2</accession>
<gene>
    <name evidence="4" type="ORF">MB824_00975</name>
</gene>
<name>A0ABS9NJX2_9NEIS</name>
<organism evidence="4 5">
    <name type="scientific">Kingella pumchi</name>
    <dbReference type="NCBI Taxonomy" id="2779506"/>
    <lineage>
        <taxon>Bacteria</taxon>
        <taxon>Pseudomonadati</taxon>
        <taxon>Pseudomonadota</taxon>
        <taxon>Betaproteobacteria</taxon>
        <taxon>Neisseriales</taxon>
        <taxon>Neisseriaceae</taxon>
        <taxon>Kingella</taxon>
    </lineage>
</organism>
<evidence type="ECO:0000259" key="3">
    <source>
        <dbReference type="PROSITE" id="PS50263"/>
    </source>
</evidence>
<dbReference type="RefSeq" id="WP_238745074.1">
    <property type="nucleotide sequence ID" value="NZ_JAKOOW010000002.1"/>
</dbReference>
<dbReference type="Gene3D" id="3.60.110.10">
    <property type="entry name" value="Carbon-nitrogen hydrolase"/>
    <property type="match status" value="1"/>
</dbReference>
<dbReference type="InterPro" id="IPR045254">
    <property type="entry name" value="Nit1/2_C-N_Hydrolase"/>
</dbReference>
<dbReference type="InterPro" id="IPR036526">
    <property type="entry name" value="C-N_Hydrolase_sf"/>
</dbReference>
<reference evidence="4 5" key="1">
    <citation type="submission" date="2022-02" db="EMBL/GenBank/DDBJ databases">
        <title>Genome sequence data of Kingella unionensis sp. nov. strain CICC 24913 (CCUG 75125).</title>
        <authorList>
            <person name="Xiao M."/>
        </authorList>
    </citation>
    <scope>NUCLEOTIDE SEQUENCE [LARGE SCALE GENOMIC DNA]</scope>
    <source>
        <strain evidence="4 5">CICC 24913</strain>
    </source>
</reference>
<dbReference type="Proteomes" id="UP001298424">
    <property type="component" value="Unassembled WGS sequence"/>
</dbReference>
<evidence type="ECO:0000256" key="1">
    <source>
        <dbReference type="ARBA" id="ARBA00010613"/>
    </source>
</evidence>
<evidence type="ECO:0000313" key="4">
    <source>
        <dbReference type="EMBL" id="MCG6503079.1"/>
    </source>
</evidence>
<keyword evidence="5" id="KW-1185">Reference proteome</keyword>
<dbReference type="InterPro" id="IPR003010">
    <property type="entry name" value="C-N_Hydrolase"/>
</dbReference>
<dbReference type="InterPro" id="IPR001110">
    <property type="entry name" value="UPF0012_CS"/>
</dbReference>